<comment type="caution">
    <text evidence="1">The sequence shown here is derived from an EMBL/GenBank/DDBJ whole genome shotgun (WGS) entry which is preliminary data.</text>
</comment>
<reference evidence="1 2" key="1">
    <citation type="submission" date="2019-05" db="EMBL/GenBank/DDBJ databases">
        <title>Another draft genome of Portunus trituberculatus and its Hox gene families provides insights of decapod evolution.</title>
        <authorList>
            <person name="Jeong J.-H."/>
            <person name="Song I."/>
            <person name="Kim S."/>
            <person name="Choi T."/>
            <person name="Kim D."/>
            <person name="Ryu S."/>
            <person name="Kim W."/>
        </authorList>
    </citation>
    <scope>NUCLEOTIDE SEQUENCE [LARGE SCALE GENOMIC DNA]</scope>
    <source>
        <tissue evidence="1">Muscle</tissue>
    </source>
</reference>
<evidence type="ECO:0000313" key="1">
    <source>
        <dbReference type="EMBL" id="MPC53781.1"/>
    </source>
</evidence>
<dbReference type="EMBL" id="VSRR010011872">
    <property type="protein sequence ID" value="MPC53781.1"/>
    <property type="molecule type" value="Genomic_DNA"/>
</dbReference>
<protein>
    <submittedName>
        <fullName evidence="1">Uncharacterized protein</fullName>
    </submittedName>
</protein>
<gene>
    <name evidence="1" type="ORF">E2C01_047682</name>
</gene>
<evidence type="ECO:0000313" key="2">
    <source>
        <dbReference type="Proteomes" id="UP000324222"/>
    </source>
</evidence>
<proteinExistence type="predicted"/>
<dbReference type="AlphaFoldDB" id="A0A5B7G1R3"/>
<name>A0A5B7G1R3_PORTR</name>
<keyword evidence="2" id="KW-1185">Reference proteome</keyword>
<sequence length="248" mass="27055">MLGRARPLPRAPRGPALLVLSRGSQCPELHSQLLAAPRPGPQDAKTRLWPASRSRPNLHHDRMTLCDACDKPVKCCELIAKTQTENTTPNSAHTEGLAACHERPPSRLTLQPKEQVQLRNSPPWAALPQGRAVPCQELGRDPGNGMFCVLHIDYWHVPARLEPRLLFGGEKAGPCLPSRTKAPTSQAARGSPWGPEWQARVHLHHTGLPRGPDDGRPSIFTPQAGYVPQALPGRSSCSQSCTSTFLMS</sequence>
<dbReference type="Proteomes" id="UP000324222">
    <property type="component" value="Unassembled WGS sequence"/>
</dbReference>
<organism evidence="1 2">
    <name type="scientific">Portunus trituberculatus</name>
    <name type="common">Swimming crab</name>
    <name type="synonym">Neptunus trituberculatus</name>
    <dbReference type="NCBI Taxonomy" id="210409"/>
    <lineage>
        <taxon>Eukaryota</taxon>
        <taxon>Metazoa</taxon>
        <taxon>Ecdysozoa</taxon>
        <taxon>Arthropoda</taxon>
        <taxon>Crustacea</taxon>
        <taxon>Multicrustacea</taxon>
        <taxon>Malacostraca</taxon>
        <taxon>Eumalacostraca</taxon>
        <taxon>Eucarida</taxon>
        <taxon>Decapoda</taxon>
        <taxon>Pleocyemata</taxon>
        <taxon>Brachyura</taxon>
        <taxon>Eubrachyura</taxon>
        <taxon>Portunoidea</taxon>
        <taxon>Portunidae</taxon>
        <taxon>Portuninae</taxon>
        <taxon>Portunus</taxon>
    </lineage>
</organism>
<accession>A0A5B7G1R3</accession>